<sequence>MKTYQEKYLKYKNKYIQLKNKIDFNLNMSGGGNNKTLTFIKAEWCGHCKNFTPIWDELPKHLNNINFKVLDSDTNKEEIKKYNIKGYPSIFLEVNNNIISYEGGRTIEKIKEFVKKTS</sequence>
<dbReference type="InterPro" id="IPR051063">
    <property type="entry name" value="PDI"/>
</dbReference>
<feature type="domain" description="Thioredoxin" evidence="3">
    <location>
        <begin position="1"/>
        <end position="118"/>
    </location>
</feature>
<dbReference type="GO" id="GO:0003756">
    <property type="term" value="F:protein disulfide isomerase activity"/>
    <property type="evidence" value="ECO:0007669"/>
    <property type="project" value="TreeGrafter"/>
</dbReference>
<proteinExistence type="inferred from homology"/>
<dbReference type="Proteomes" id="UP000029781">
    <property type="component" value="Segment"/>
</dbReference>
<dbReference type="GO" id="GO:0006457">
    <property type="term" value="P:protein folding"/>
    <property type="evidence" value="ECO:0007669"/>
    <property type="project" value="TreeGrafter"/>
</dbReference>
<gene>
    <name evidence="4" type="ORF">crov379</name>
</gene>
<keyword evidence="5" id="KW-1185">Reference proteome</keyword>
<protein>
    <recommendedName>
        <fullName evidence="3">Thioredoxin domain-containing protein</fullName>
    </recommendedName>
</protein>
<dbReference type="PROSITE" id="PS51352">
    <property type="entry name" value="THIOREDOXIN_2"/>
    <property type="match status" value="1"/>
</dbReference>
<comment type="similarity">
    <text evidence="1">Belongs to the protein disulfide isomerase family.</text>
</comment>
<dbReference type="RefSeq" id="YP_003970012.1">
    <property type="nucleotide sequence ID" value="NC_014637.1"/>
</dbReference>
<dbReference type="Gene3D" id="3.40.30.10">
    <property type="entry name" value="Glutaredoxin"/>
    <property type="match status" value="1"/>
</dbReference>
<dbReference type="PANTHER" id="PTHR45672:SF3">
    <property type="entry name" value="THIOREDOXIN DOMAIN-CONTAINING PROTEIN 5"/>
    <property type="match status" value="1"/>
</dbReference>
<evidence type="ECO:0000259" key="3">
    <source>
        <dbReference type="PROSITE" id="PS51352"/>
    </source>
</evidence>
<dbReference type="EMBL" id="GU244497">
    <property type="protein sequence ID" value="ADO67413.1"/>
    <property type="molecule type" value="Genomic_DNA"/>
</dbReference>
<dbReference type="GeneID" id="9887782"/>
<name>E3T5F0_CROVB</name>
<dbReference type="Pfam" id="PF00085">
    <property type="entry name" value="Thioredoxin"/>
    <property type="match status" value="1"/>
</dbReference>
<evidence type="ECO:0000256" key="1">
    <source>
        <dbReference type="ARBA" id="ARBA00006347"/>
    </source>
</evidence>
<reference evidence="4 5" key="1">
    <citation type="journal article" date="2010" name="Proc. Natl. Acad. Sci. U.S.A.">
        <title>Giant virus with a remarkable complement of genes infects marine zooplankton.</title>
        <authorList>
            <person name="Fischer M.G."/>
            <person name="Allen M.J."/>
            <person name="Wilson W.H."/>
            <person name="Suttle C.A."/>
        </authorList>
    </citation>
    <scope>NUCLEOTIDE SEQUENCE [LARGE SCALE GENOMIC DNA]</scope>
    <source>
        <strain evidence="4 5">BV-PW1</strain>
    </source>
</reference>
<dbReference type="SUPFAM" id="SSF52833">
    <property type="entry name" value="Thioredoxin-like"/>
    <property type="match status" value="1"/>
</dbReference>
<dbReference type="InterPro" id="IPR036249">
    <property type="entry name" value="Thioredoxin-like_sf"/>
</dbReference>
<dbReference type="CDD" id="cd02961">
    <property type="entry name" value="PDI_a_family"/>
    <property type="match status" value="1"/>
</dbReference>
<dbReference type="PANTHER" id="PTHR45672">
    <property type="entry name" value="PROTEIN DISULFIDE-ISOMERASE C17H9.14C-RELATED"/>
    <property type="match status" value="1"/>
</dbReference>
<dbReference type="InterPro" id="IPR013766">
    <property type="entry name" value="Thioredoxin_domain"/>
</dbReference>
<dbReference type="OrthoDB" id="16708at10239"/>
<organismHost>
    <name type="scientific">Cafeteria roenbergensis</name>
    <name type="common">Marine flagellate</name>
    <dbReference type="NCBI Taxonomy" id="33653"/>
</organismHost>
<evidence type="ECO:0000313" key="4">
    <source>
        <dbReference type="EMBL" id="ADO67413.1"/>
    </source>
</evidence>
<organism evidence="4 5">
    <name type="scientific">Cafeteria roenbergensis virus (strain BV-PW1)</name>
    <name type="common">CroV</name>
    <dbReference type="NCBI Taxonomy" id="693272"/>
    <lineage>
        <taxon>Viruses</taxon>
        <taxon>Varidnaviria</taxon>
        <taxon>Bamfordvirae</taxon>
        <taxon>Nucleocytoviricota</taxon>
        <taxon>Megaviricetes</taxon>
        <taxon>Imitervirales</taxon>
        <taxon>Mimiviridae</taxon>
        <taxon>Aliimimivirinae</taxon>
        <taxon>Rheavirus</taxon>
        <taxon>Rheavirus sinusmexicani</taxon>
    </lineage>
</organism>
<accession>E3T5F0</accession>
<dbReference type="KEGG" id="vg:9887782"/>
<keyword evidence="2" id="KW-0732">Signal</keyword>
<evidence type="ECO:0000313" key="5">
    <source>
        <dbReference type="Proteomes" id="UP000029781"/>
    </source>
</evidence>
<evidence type="ECO:0000256" key="2">
    <source>
        <dbReference type="ARBA" id="ARBA00022729"/>
    </source>
</evidence>